<dbReference type="SMART" id="SM00225">
    <property type="entry name" value="BTB"/>
    <property type="match status" value="1"/>
</dbReference>
<feature type="compositionally biased region" description="Acidic residues" evidence="1">
    <location>
        <begin position="12"/>
        <end position="26"/>
    </location>
</feature>
<accession>A0A9P6EHW8</accession>
<dbReference type="PROSITE" id="PS50097">
    <property type="entry name" value="BTB"/>
    <property type="match status" value="1"/>
</dbReference>
<dbReference type="InterPro" id="IPR011333">
    <property type="entry name" value="SKP1/BTB/POZ_sf"/>
</dbReference>
<dbReference type="AlphaFoldDB" id="A0A9P6EHW8"/>
<feature type="region of interest" description="Disordered" evidence="1">
    <location>
        <begin position="1"/>
        <end position="30"/>
    </location>
</feature>
<dbReference type="CDD" id="cd18186">
    <property type="entry name" value="BTB_POZ_ZBTB_KLHL-like"/>
    <property type="match status" value="1"/>
</dbReference>
<gene>
    <name evidence="3" type="ORF">CPB83DRAFT_852555</name>
</gene>
<name>A0A9P6EHW8_9AGAR</name>
<dbReference type="Gene3D" id="3.30.710.10">
    <property type="entry name" value="Potassium Channel Kv1.1, Chain A"/>
    <property type="match status" value="1"/>
</dbReference>
<dbReference type="SUPFAM" id="SSF54695">
    <property type="entry name" value="POZ domain"/>
    <property type="match status" value="1"/>
</dbReference>
<dbReference type="EMBL" id="MU157846">
    <property type="protein sequence ID" value="KAF9529372.1"/>
    <property type="molecule type" value="Genomic_DNA"/>
</dbReference>
<dbReference type="Proteomes" id="UP000807306">
    <property type="component" value="Unassembled WGS sequence"/>
</dbReference>
<protein>
    <recommendedName>
        <fullName evidence="2">BTB domain-containing protein</fullName>
    </recommendedName>
</protein>
<proteinExistence type="predicted"/>
<feature type="domain" description="BTB" evidence="2">
    <location>
        <begin position="39"/>
        <end position="112"/>
    </location>
</feature>
<keyword evidence="4" id="KW-1185">Reference proteome</keyword>
<dbReference type="Pfam" id="PF00651">
    <property type="entry name" value="BTB"/>
    <property type="match status" value="1"/>
</dbReference>
<comment type="caution">
    <text evidence="3">The sequence shown here is derived from an EMBL/GenBank/DDBJ whole genome shotgun (WGS) entry which is preliminary data.</text>
</comment>
<dbReference type="OrthoDB" id="2799068at2759"/>
<evidence type="ECO:0000313" key="4">
    <source>
        <dbReference type="Proteomes" id="UP000807306"/>
    </source>
</evidence>
<sequence length="326" mass="37674">MAPPTKRPRVETDEEMSDDSSDSEESLPEHSSKFWLEDGNIVLQVEQTLFRVHGSMLARHSEVFKDMFSIPQPSKPQGAMVENCPVIHLSDAAEDVEEILSIFYDNMKAVDRREIPASMAIAMFRLGKKYQIDYLSEEALEAFRKDYPTDLKFWDPVSDTIITGARVALIKLAHELSLRTVLPALYLDFVSMNGLSDIFERLDTDILKTVVTGRDRLILHLQQEKCRYIIQIIQNKPAIFCCDSAECKSRRVNAFEELSLWRLWDGNMPHDLRVWTEAGTKLPRQVCSSCKKQIRIIFDKVREDTWEKLPGFFNLGRWEDLEDDIP</sequence>
<reference evidence="3" key="1">
    <citation type="submission" date="2020-11" db="EMBL/GenBank/DDBJ databases">
        <authorList>
            <consortium name="DOE Joint Genome Institute"/>
            <person name="Ahrendt S."/>
            <person name="Riley R."/>
            <person name="Andreopoulos W."/>
            <person name="Labutti K."/>
            <person name="Pangilinan J."/>
            <person name="Ruiz-Duenas F.J."/>
            <person name="Barrasa J.M."/>
            <person name="Sanchez-Garcia M."/>
            <person name="Camarero S."/>
            <person name="Miyauchi S."/>
            <person name="Serrano A."/>
            <person name="Linde D."/>
            <person name="Babiker R."/>
            <person name="Drula E."/>
            <person name="Ayuso-Fernandez I."/>
            <person name="Pacheco R."/>
            <person name="Padilla G."/>
            <person name="Ferreira P."/>
            <person name="Barriuso J."/>
            <person name="Kellner H."/>
            <person name="Castanera R."/>
            <person name="Alfaro M."/>
            <person name="Ramirez L."/>
            <person name="Pisabarro A.G."/>
            <person name="Kuo A."/>
            <person name="Tritt A."/>
            <person name="Lipzen A."/>
            <person name="He G."/>
            <person name="Yan M."/>
            <person name="Ng V."/>
            <person name="Cullen D."/>
            <person name="Martin F."/>
            <person name="Rosso M.-N."/>
            <person name="Henrissat B."/>
            <person name="Hibbett D."/>
            <person name="Martinez A.T."/>
            <person name="Grigoriev I.V."/>
        </authorList>
    </citation>
    <scope>NUCLEOTIDE SEQUENCE</scope>
    <source>
        <strain evidence="3">CBS 506.95</strain>
    </source>
</reference>
<evidence type="ECO:0000256" key="1">
    <source>
        <dbReference type="SAM" id="MobiDB-lite"/>
    </source>
</evidence>
<evidence type="ECO:0000259" key="2">
    <source>
        <dbReference type="PROSITE" id="PS50097"/>
    </source>
</evidence>
<organism evidence="3 4">
    <name type="scientific">Crepidotus variabilis</name>
    <dbReference type="NCBI Taxonomy" id="179855"/>
    <lineage>
        <taxon>Eukaryota</taxon>
        <taxon>Fungi</taxon>
        <taxon>Dikarya</taxon>
        <taxon>Basidiomycota</taxon>
        <taxon>Agaricomycotina</taxon>
        <taxon>Agaricomycetes</taxon>
        <taxon>Agaricomycetidae</taxon>
        <taxon>Agaricales</taxon>
        <taxon>Agaricineae</taxon>
        <taxon>Crepidotaceae</taxon>
        <taxon>Crepidotus</taxon>
    </lineage>
</organism>
<evidence type="ECO:0000313" key="3">
    <source>
        <dbReference type="EMBL" id="KAF9529372.1"/>
    </source>
</evidence>
<dbReference type="InterPro" id="IPR000210">
    <property type="entry name" value="BTB/POZ_dom"/>
</dbReference>